<protein>
    <submittedName>
        <fullName evidence="7">DUF423 domain-containing protein</fullName>
    </submittedName>
</protein>
<evidence type="ECO:0000256" key="3">
    <source>
        <dbReference type="ARBA" id="ARBA00022692"/>
    </source>
</evidence>
<evidence type="ECO:0000256" key="1">
    <source>
        <dbReference type="ARBA" id="ARBA00004141"/>
    </source>
</evidence>
<comment type="caution">
    <text evidence="7">The sequence shown here is derived from an EMBL/GenBank/DDBJ whole genome shotgun (WGS) entry which is preliminary data.</text>
</comment>
<dbReference type="PANTHER" id="PTHR43461">
    <property type="entry name" value="TRANSMEMBRANE PROTEIN 256"/>
    <property type="match status" value="1"/>
</dbReference>
<sequence length="126" mass="13965">MKQTYYLRWGTFFLFMGVACGAFGAHALKARVSSVDLDIWHTAVLYQLIHGVGLLVLSVLPLERFRLSLIRWSARLMVAGIILFSGSLYFLVLSQVRMLGAVTPLGGTALMLAWLLLFIASCKRTG</sequence>
<evidence type="ECO:0000313" key="8">
    <source>
        <dbReference type="Proteomes" id="UP001168613"/>
    </source>
</evidence>
<feature type="transmembrane region" description="Helical" evidence="6">
    <location>
        <begin position="98"/>
        <end position="120"/>
    </location>
</feature>
<dbReference type="EMBL" id="JAJHNU010000005">
    <property type="protein sequence ID" value="MDN4122726.1"/>
    <property type="molecule type" value="Genomic_DNA"/>
</dbReference>
<comment type="similarity">
    <text evidence="2">Belongs to the UPF0382 family.</text>
</comment>
<reference evidence="7" key="1">
    <citation type="submission" date="2021-11" db="EMBL/GenBank/DDBJ databases">
        <title>Draft genome sequence of Alcaligenes endophyticus type strain CCUG 75668T.</title>
        <authorList>
            <person name="Salva-Serra F."/>
            <person name="Duran R.E."/>
            <person name="Seeger M."/>
            <person name="Moore E.R.B."/>
            <person name="Jaen-Luchoro D."/>
        </authorList>
    </citation>
    <scope>NUCLEOTIDE SEQUENCE</scope>
    <source>
        <strain evidence="7">CCUG 75668</strain>
    </source>
</reference>
<evidence type="ECO:0000256" key="2">
    <source>
        <dbReference type="ARBA" id="ARBA00009694"/>
    </source>
</evidence>
<accession>A0ABT8EN50</accession>
<dbReference type="RefSeq" id="WP_266123753.1">
    <property type="nucleotide sequence ID" value="NZ_JAJHNU010000005.1"/>
</dbReference>
<evidence type="ECO:0000256" key="4">
    <source>
        <dbReference type="ARBA" id="ARBA00022989"/>
    </source>
</evidence>
<keyword evidence="8" id="KW-1185">Reference proteome</keyword>
<dbReference type="PANTHER" id="PTHR43461:SF1">
    <property type="entry name" value="TRANSMEMBRANE PROTEIN 256"/>
    <property type="match status" value="1"/>
</dbReference>
<evidence type="ECO:0000313" key="7">
    <source>
        <dbReference type="EMBL" id="MDN4122726.1"/>
    </source>
</evidence>
<dbReference type="Pfam" id="PF04241">
    <property type="entry name" value="DUF423"/>
    <property type="match status" value="1"/>
</dbReference>
<evidence type="ECO:0000256" key="5">
    <source>
        <dbReference type="ARBA" id="ARBA00023136"/>
    </source>
</evidence>
<dbReference type="Proteomes" id="UP001168613">
    <property type="component" value="Unassembled WGS sequence"/>
</dbReference>
<keyword evidence="3 6" id="KW-0812">Transmembrane</keyword>
<name>A0ABT8EN50_9BURK</name>
<gene>
    <name evidence="7" type="ORF">LMS43_15655</name>
</gene>
<proteinExistence type="inferred from homology"/>
<dbReference type="PROSITE" id="PS51257">
    <property type="entry name" value="PROKAR_LIPOPROTEIN"/>
    <property type="match status" value="1"/>
</dbReference>
<organism evidence="7 8">
    <name type="scientific">Alcaligenes endophyticus</name>
    <dbReference type="NCBI Taxonomy" id="1929088"/>
    <lineage>
        <taxon>Bacteria</taxon>
        <taxon>Pseudomonadati</taxon>
        <taxon>Pseudomonadota</taxon>
        <taxon>Betaproteobacteria</taxon>
        <taxon>Burkholderiales</taxon>
        <taxon>Alcaligenaceae</taxon>
        <taxon>Alcaligenes</taxon>
    </lineage>
</organism>
<evidence type="ECO:0000256" key="6">
    <source>
        <dbReference type="SAM" id="Phobius"/>
    </source>
</evidence>
<keyword evidence="5 6" id="KW-0472">Membrane</keyword>
<feature type="transmembrane region" description="Helical" evidence="6">
    <location>
        <begin position="43"/>
        <end position="62"/>
    </location>
</feature>
<dbReference type="InterPro" id="IPR006696">
    <property type="entry name" value="DUF423"/>
</dbReference>
<feature type="transmembrane region" description="Helical" evidence="6">
    <location>
        <begin position="74"/>
        <end position="92"/>
    </location>
</feature>
<keyword evidence="4 6" id="KW-1133">Transmembrane helix</keyword>
<comment type="subcellular location">
    <subcellularLocation>
        <location evidence="1">Membrane</location>
        <topology evidence="1">Multi-pass membrane protein</topology>
    </subcellularLocation>
</comment>